<sequence length="145" mass="16097">MERLELLNLGFNFTMTGHGLNALAQANDMTQALLNPTRVSDVHDMHDDYPTLPAIVLPSETTPVQAYAFRTRLADCEVYTCVTVNPDGVACGVFSPDDNTWTPYELAQSLTEDAGYSAIGDDLFDLTYSTLFDRLDLKHMDTIEI</sequence>
<name>A0A395XGX4_9BIFI</name>
<dbReference type="Proteomes" id="UP000265970">
    <property type="component" value="Unassembled WGS sequence"/>
</dbReference>
<proteinExistence type="predicted"/>
<dbReference type="RefSeq" id="WP_118239498.1">
    <property type="nucleotide sequence ID" value="NZ_QRZV01000004.1"/>
</dbReference>
<gene>
    <name evidence="1" type="ORF">DWV92_07220</name>
</gene>
<evidence type="ECO:0000313" key="1">
    <source>
        <dbReference type="EMBL" id="RGW08623.1"/>
    </source>
</evidence>
<protein>
    <submittedName>
        <fullName evidence="1">Uncharacterized protein</fullName>
    </submittedName>
</protein>
<reference evidence="1 2" key="1">
    <citation type="submission" date="2018-08" db="EMBL/GenBank/DDBJ databases">
        <title>A genome reference for cultivated species of the human gut microbiota.</title>
        <authorList>
            <person name="Zou Y."/>
            <person name="Xue W."/>
            <person name="Luo G."/>
        </authorList>
    </citation>
    <scope>NUCLEOTIDE SEQUENCE [LARGE SCALE GENOMIC DNA]</scope>
    <source>
        <strain evidence="1 2">AF13-3LB</strain>
    </source>
</reference>
<accession>A0A395XGX4</accession>
<dbReference type="AlphaFoldDB" id="A0A395XGX4"/>
<dbReference type="EMBL" id="QRZV01000004">
    <property type="protein sequence ID" value="RGW08623.1"/>
    <property type="molecule type" value="Genomic_DNA"/>
</dbReference>
<evidence type="ECO:0000313" key="2">
    <source>
        <dbReference type="Proteomes" id="UP000265970"/>
    </source>
</evidence>
<comment type="caution">
    <text evidence="1">The sequence shown here is derived from an EMBL/GenBank/DDBJ whole genome shotgun (WGS) entry which is preliminary data.</text>
</comment>
<organism evidence="1 2">
    <name type="scientific">Bifidobacterium pseudolongum</name>
    <dbReference type="NCBI Taxonomy" id="1694"/>
    <lineage>
        <taxon>Bacteria</taxon>
        <taxon>Bacillati</taxon>
        <taxon>Actinomycetota</taxon>
        <taxon>Actinomycetes</taxon>
        <taxon>Bifidobacteriales</taxon>
        <taxon>Bifidobacteriaceae</taxon>
        <taxon>Bifidobacterium</taxon>
    </lineage>
</organism>